<name>A0AAW2CQW3_9ROSI</name>
<protein>
    <submittedName>
        <fullName evidence="2">Uncharacterized protein</fullName>
    </submittedName>
</protein>
<organism evidence="2 3">
    <name type="scientific">Lithocarpus litseifolius</name>
    <dbReference type="NCBI Taxonomy" id="425828"/>
    <lineage>
        <taxon>Eukaryota</taxon>
        <taxon>Viridiplantae</taxon>
        <taxon>Streptophyta</taxon>
        <taxon>Embryophyta</taxon>
        <taxon>Tracheophyta</taxon>
        <taxon>Spermatophyta</taxon>
        <taxon>Magnoliopsida</taxon>
        <taxon>eudicotyledons</taxon>
        <taxon>Gunneridae</taxon>
        <taxon>Pentapetalae</taxon>
        <taxon>rosids</taxon>
        <taxon>fabids</taxon>
        <taxon>Fagales</taxon>
        <taxon>Fagaceae</taxon>
        <taxon>Lithocarpus</taxon>
    </lineage>
</organism>
<evidence type="ECO:0000313" key="2">
    <source>
        <dbReference type="EMBL" id="KAK9999873.1"/>
    </source>
</evidence>
<feature type="compositionally biased region" description="Low complexity" evidence="1">
    <location>
        <begin position="132"/>
        <end position="148"/>
    </location>
</feature>
<evidence type="ECO:0000256" key="1">
    <source>
        <dbReference type="SAM" id="MobiDB-lite"/>
    </source>
</evidence>
<evidence type="ECO:0000313" key="3">
    <source>
        <dbReference type="Proteomes" id="UP001459277"/>
    </source>
</evidence>
<accession>A0AAW2CQW3</accession>
<proteinExistence type="predicted"/>
<gene>
    <name evidence="2" type="ORF">SO802_019476</name>
</gene>
<dbReference type="Proteomes" id="UP001459277">
    <property type="component" value="Unassembled WGS sequence"/>
</dbReference>
<reference evidence="2 3" key="1">
    <citation type="submission" date="2024-01" db="EMBL/GenBank/DDBJ databases">
        <title>A telomere-to-telomere, gap-free genome of sweet tea (Lithocarpus litseifolius).</title>
        <authorList>
            <person name="Zhou J."/>
        </authorList>
    </citation>
    <scope>NUCLEOTIDE SEQUENCE [LARGE SCALE GENOMIC DNA]</scope>
    <source>
        <strain evidence="2">Zhou-2022a</strain>
        <tissue evidence="2">Leaf</tissue>
    </source>
</reference>
<feature type="region of interest" description="Disordered" evidence="1">
    <location>
        <begin position="109"/>
        <end position="159"/>
    </location>
</feature>
<keyword evidence="3" id="KW-1185">Reference proteome</keyword>
<feature type="compositionally biased region" description="Basic and acidic residues" evidence="1">
    <location>
        <begin position="149"/>
        <end position="159"/>
    </location>
</feature>
<comment type="caution">
    <text evidence="2">The sequence shown here is derived from an EMBL/GenBank/DDBJ whole genome shotgun (WGS) entry which is preliminary data.</text>
</comment>
<dbReference type="EMBL" id="JAZDWU010000006">
    <property type="protein sequence ID" value="KAK9999873.1"/>
    <property type="molecule type" value="Genomic_DNA"/>
</dbReference>
<sequence length="159" mass="17795">MGGNSPASDKHAAEPRLGLVNKDSLDKILKAEVFVNSEGQLHVAHLILGIKEEEEEQGKQEAVVEVSDLEDPFQAFYQPLSSAVSTSVLENREGSMICVEDRGIQRKPRSTLQELLESEPGRDDAVKRRNPSYRLLPPSRRPKLTLPSIKERGRTRGRR</sequence>
<dbReference type="AlphaFoldDB" id="A0AAW2CQW3"/>